<feature type="non-terminal residue" evidence="1">
    <location>
        <position position="114"/>
    </location>
</feature>
<proteinExistence type="predicted"/>
<evidence type="ECO:0000313" key="2">
    <source>
        <dbReference type="Proteomes" id="UP001153678"/>
    </source>
</evidence>
<dbReference type="EMBL" id="CAMKVN010022366">
    <property type="protein sequence ID" value="CAI2199799.1"/>
    <property type="molecule type" value="Genomic_DNA"/>
</dbReference>
<accession>A0A9W4TAI9</accession>
<dbReference type="AlphaFoldDB" id="A0A9W4TAI9"/>
<dbReference type="OrthoDB" id="2440803at2759"/>
<evidence type="ECO:0000313" key="1">
    <source>
        <dbReference type="EMBL" id="CAI2199799.1"/>
    </source>
</evidence>
<reference evidence="1" key="1">
    <citation type="submission" date="2022-08" db="EMBL/GenBank/DDBJ databases">
        <authorList>
            <person name="Kallberg Y."/>
            <person name="Tangrot J."/>
            <person name="Rosling A."/>
        </authorList>
    </citation>
    <scope>NUCLEOTIDE SEQUENCE</scope>
    <source>
        <strain evidence="1">Wild A</strain>
    </source>
</reference>
<name>A0A9W4TAI9_9GLOM</name>
<gene>
    <name evidence="1" type="ORF">FWILDA_LOCUS19253</name>
</gene>
<dbReference type="Proteomes" id="UP001153678">
    <property type="component" value="Unassembled WGS sequence"/>
</dbReference>
<sequence length="114" mass="13024">GPSEGVFIREASIAKVAIRRKQFSFPFASNISVEKYNSFIESEEISEYKLNYKKVTVYIVEMCSTEYDTVIDIIGKYFNVLCPSMYSNAPIKVCEQPRKGFLSNLLDLSLLIVF</sequence>
<comment type="caution">
    <text evidence="1">The sequence shown here is derived from an EMBL/GenBank/DDBJ whole genome shotgun (WGS) entry which is preliminary data.</text>
</comment>
<protein>
    <submittedName>
        <fullName evidence="1">19194_t:CDS:1</fullName>
    </submittedName>
</protein>
<keyword evidence="2" id="KW-1185">Reference proteome</keyword>
<organism evidence="1 2">
    <name type="scientific">Funneliformis geosporum</name>
    <dbReference type="NCBI Taxonomy" id="1117311"/>
    <lineage>
        <taxon>Eukaryota</taxon>
        <taxon>Fungi</taxon>
        <taxon>Fungi incertae sedis</taxon>
        <taxon>Mucoromycota</taxon>
        <taxon>Glomeromycotina</taxon>
        <taxon>Glomeromycetes</taxon>
        <taxon>Glomerales</taxon>
        <taxon>Glomeraceae</taxon>
        <taxon>Funneliformis</taxon>
    </lineage>
</organism>